<keyword evidence="1" id="KW-0489">Methyltransferase</keyword>
<dbReference type="Gene3D" id="3.40.50.150">
    <property type="entry name" value="Vaccinia Virus protein VP39"/>
    <property type="match status" value="1"/>
</dbReference>
<reference evidence="1 2" key="1">
    <citation type="submission" date="2018-06" db="EMBL/GenBank/DDBJ databases">
        <authorList>
            <consortium name="Pathogen Informatics"/>
            <person name="Doyle S."/>
        </authorList>
    </citation>
    <scope>NUCLEOTIDE SEQUENCE [LARGE SCALE GENOMIC DNA]</scope>
    <source>
        <strain evidence="1 2">NCTC10786</strain>
    </source>
</reference>
<keyword evidence="1" id="KW-0808">Transferase</keyword>
<accession>A0A2X2V2U8</accession>
<evidence type="ECO:0000313" key="2">
    <source>
        <dbReference type="Proteomes" id="UP000251584"/>
    </source>
</evidence>
<proteinExistence type="predicted"/>
<evidence type="ECO:0000313" key="1">
    <source>
        <dbReference type="EMBL" id="SQB20867.1"/>
    </source>
</evidence>
<dbReference type="SUPFAM" id="SSF53335">
    <property type="entry name" value="S-adenosyl-L-methionine-dependent methyltransferases"/>
    <property type="match status" value="1"/>
</dbReference>
<dbReference type="Proteomes" id="UP000251584">
    <property type="component" value="Unassembled WGS sequence"/>
</dbReference>
<dbReference type="GO" id="GO:0102130">
    <property type="term" value="F:malonyl-CoA methyltransferase activity"/>
    <property type="evidence" value="ECO:0007669"/>
    <property type="project" value="UniProtKB-EC"/>
</dbReference>
<sequence length="122" mass="13906">MAQVDKQAIAAAFGRAASHYEQHAELQRQSADALLALLAGRECAHVLDAGCGPGRMSRFWREQGCESRRSIFRRKCWMRRVVSRLLTITLRRISKPSRWRRRGLIWHGATWRCNGAATCAAR</sequence>
<dbReference type="EMBL" id="UAVY01000001">
    <property type="protein sequence ID" value="SQB20867.1"/>
    <property type="molecule type" value="Genomic_DNA"/>
</dbReference>
<protein>
    <submittedName>
        <fullName evidence="1">Biotin biosynthesis protein BioC</fullName>
        <ecNumber evidence="1">2.1.1.197</ecNumber>
    </submittedName>
</protein>
<dbReference type="InterPro" id="IPR029063">
    <property type="entry name" value="SAM-dependent_MTases_sf"/>
</dbReference>
<organism evidence="1 2">
    <name type="scientific">Citrobacter koseri</name>
    <name type="common">Citrobacter diversus</name>
    <dbReference type="NCBI Taxonomy" id="545"/>
    <lineage>
        <taxon>Bacteria</taxon>
        <taxon>Pseudomonadati</taxon>
        <taxon>Pseudomonadota</taxon>
        <taxon>Gammaproteobacteria</taxon>
        <taxon>Enterobacterales</taxon>
        <taxon>Enterobacteriaceae</taxon>
        <taxon>Citrobacter</taxon>
    </lineage>
</organism>
<dbReference type="AlphaFoldDB" id="A0A2X2V2U8"/>
<dbReference type="GO" id="GO:0032259">
    <property type="term" value="P:methylation"/>
    <property type="evidence" value="ECO:0007669"/>
    <property type="project" value="UniProtKB-KW"/>
</dbReference>
<name>A0A2X2V2U8_CITKO</name>
<gene>
    <name evidence="1" type="primary">bioC_2</name>
    <name evidence="1" type="ORF">NCTC10786_00349</name>
</gene>
<dbReference type="EC" id="2.1.1.197" evidence="1"/>